<protein>
    <submittedName>
        <fullName evidence="1">Uncharacterized protein</fullName>
    </submittedName>
</protein>
<accession>A0ACD3AEA9</accession>
<organism evidence="1 2">
    <name type="scientific">Pluteus cervinus</name>
    <dbReference type="NCBI Taxonomy" id="181527"/>
    <lineage>
        <taxon>Eukaryota</taxon>
        <taxon>Fungi</taxon>
        <taxon>Dikarya</taxon>
        <taxon>Basidiomycota</taxon>
        <taxon>Agaricomycotina</taxon>
        <taxon>Agaricomycetes</taxon>
        <taxon>Agaricomycetidae</taxon>
        <taxon>Agaricales</taxon>
        <taxon>Pluteineae</taxon>
        <taxon>Pluteaceae</taxon>
        <taxon>Pluteus</taxon>
    </lineage>
</organism>
<keyword evidence="2" id="KW-1185">Reference proteome</keyword>
<evidence type="ECO:0000313" key="2">
    <source>
        <dbReference type="Proteomes" id="UP000308600"/>
    </source>
</evidence>
<dbReference type="Proteomes" id="UP000308600">
    <property type="component" value="Unassembled WGS sequence"/>
</dbReference>
<sequence>MLLYLSSELVLEIFEYVDETTVARCYKTCSRLREIISNDTSIQYRLELFVQNMVDCGPRSAGGMTTPARLGTLEHFKRTRTPKPNQQGVIDIRQFPITGIQFNPSAKSVEIRYFDAPAKGHLAEVPFYKLDGSRIERWSRFLGGPSRIQDSVLHFVQLPGIVRGIPLKQWSVDLDIRGIPGPWSSYCIDSTQDLLVPVPLRAPTDRIKLHLRRMTDGAEHPFASVSEVTVVLAERSHPHIAIYEQYIVVVQRPSEITMLNWKMCKVVKRWIIPSIESITFLDPRTFLCLTVNPQLQFHIYDVAQEDEGDHEGLSQPIPILILDCSPPPASRDASIFFIDFANTPSAPVVGTILHSSQSQVD</sequence>
<proteinExistence type="predicted"/>
<name>A0ACD3AEA9_9AGAR</name>
<gene>
    <name evidence="1" type="ORF">BDN72DRAFT_301250</name>
</gene>
<dbReference type="EMBL" id="ML208506">
    <property type="protein sequence ID" value="TFK63755.1"/>
    <property type="molecule type" value="Genomic_DNA"/>
</dbReference>
<reference evidence="1 2" key="1">
    <citation type="journal article" date="2019" name="Nat. Ecol. Evol.">
        <title>Megaphylogeny resolves global patterns of mushroom evolution.</title>
        <authorList>
            <person name="Varga T."/>
            <person name="Krizsan K."/>
            <person name="Foldi C."/>
            <person name="Dima B."/>
            <person name="Sanchez-Garcia M."/>
            <person name="Sanchez-Ramirez S."/>
            <person name="Szollosi G.J."/>
            <person name="Szarkandi J.G."/>
            <person name="Papp V."/>
            <person name="Albert L."/>
            <person name="Andreopoulos W."/>
            <person name="Angelini C."/>
            <person name="Antonin V."/>
            <person name="Barry K.W."/>
            <person name="Bougher N.L."/>
            <person name="Buchanan P."/>
            <person name="Buyck B."/>
            <person name="Bense V."/>
            <person name="Catcheside P."/>
            <person name="Chovatia M."/>
            <person name="Cooper J."/>
            <person name="Damon W."/>
            <person name="Desjardin D."/>
            <person name="Finy P."/>
            <person name="Geml J."/>
            <person name="Haridas S."/>
            <person name="Hughes K."/>
            <person name="Justo A."/>
            <person name="Karasinski D."/>
            <person name="Kautmanova I."/>
            <person name="Kiss B."/>
            <person name="Kocsube S."/>
            <person name="Kotiranta H."/>
            <person name="LaButti K.M."/>
            <person name="Lechner B.E."/>
            <person name="Liimatainen K."/>
            <person name="Lipzen A."/>
            <person name="Lukacs Z."/>
            <person name="Mihaltcheva S."/>
            <person name="Morgado L.N."/>
            <person name="Niskanen T."/>
            <person name="Noordeloos M.E."/>
            <person name="Ohm R.A."/>
            <person name="Ortiz-Santana B."/>
            <person name="Ovrebo C."/>
            <person name="Racz N."/>
            <person name="Riley R."/>
            <person name="Savchenko A."/>
            <person name="Shiryaev A."/>
            <person name="Soop K."/>
            <person name="Spirin V."/>
            <person name="Szebenyi C."/>
            <person name="Tomsovsky M."/>
            <person name="Tulloss R.E."/>
            <person name="Uehling J."/>
            <person name="Grigoriev I.V."/>
            <person name="Vagvolgyi C."/>
            <person name="Papp T."/>
            <person name="Martin F.M."/>
            <person name="Miettinen O."/>
            <person name="Hibbett D.S."/>
            <person name="Nagy L.G."/>
        </authorList>
    </citation>
    <scope>NUCLEOTIDE SEQUENCE [LARGE SCALE GENOMIC DNA]</scope>
    <source>
        <strain evidence="1 2">NL-1719</strain>
    </source>
</reference>
<evidence type="ECO:0000313" key="1">
    <source>
        <dbReference type="EMBL" id="TFK63755.1"/>
    </source>
</evidence>